<evidence type="ECO:0000313" key="5">
    <source>
        <dbReference type="Proteomes" id="UP000265725"/>
    </source>
</evidence>
<dbReference type="KEGG" id="paek:D3873_09125"/>
<reference evidence="5" key="1">
    <citation type="submission" date="2018-09" db="EMBL/GenBank/DDBJ databases">
        <authorList>
            <person name="Zhu H."/>
        </authorList>
    </citation>
    <scope>NUCLEOTIDE SEQUENCE [LARGE SCALE GENOMIC DNA]</scope>
    <source>
        <strain evidence="5">K2R23-3</strain>
    </source>
</reference>
<dbReference type="OrthoDB" id="1821976at2"/>
<dbReference type="SUPFAM" id="SSF158499">
    <property type="entry name" value="DnaD domain-like"/>
    <property type="match status" value="1"/>
</dbReference>
<dbReference type="Proteomes" id="UP000265725">
    <property type="component" value="Chromosome"/>
</dbReference>
<dbReference type="PANTHER" id="PTHR37293">
    <property type="entry name" value="PHAGE REPLICATION PROTEIN-RELATED"/>
    <property type="match status" value="1"/>
</dbReference>
<sequence>MGGWIKLHRQLTDKPIWTGSTPEQKVILITLLTMANHREKEWDWKGKRYKAEPGQFVTSLPSIAERAGKGVTIQNVRTALKRFEKYEFLTDESTKQNRLITIVNWAIYQQQENESTDELTVNQQSTNSQLTVNQQTTNSQLTANKNVRTKEGKNVKNLERLEPNAFQIFESEGFGTISSFIAEMLGSLIDDFGEDQVIQAMKETRVNGSTSLNYTKSILINQNKKRGMHNASNSRTSSGISPEESARISETNERRKRLAGNESGRNSHYSF</sequence>
<feature type="compositionally biased region" description="Polar residues" evidence="2">
    <location>
        <begin position="230"/>
        <end position="240"/>
    </location>
</feature>
<dbReference type="InterPro" id="IPR034829">
    <property type="entry name" value="DnaD-like_sf"/>
</dbReference>
<feature type="domain" description="DnaB/C C-terminal" evidence="3">
    <location>
        <begin position="166"/>
        <end position="225"/>
    </location>
</feature>
<evidence type="ECO:0000259" key="3">
    <source>
        <dbReference type="Pfam" id="PF07261"/>
    </source>
</evidence>
<dbReference type="InterPro" id="IPR006343">
    <property type="entry name" value="DnaB/C_C"/>
</dbReference>
<organism evidence="4 5">
    <name type="scientific">Paenisporosarcina cavernae</name>
    <dbReference type="NCBI Taxonomy" id="2320858"/>
    <lineage>
        <taxon>Bacteria</taxon>
        <taxon>Bacillati</taxon>
        <taxon>Bacillota</taxon>
        <taxon>Bacilli</taxon>
        <taxon>Bacillales</taxon>
        <taxon>Caryophanaceae</taxon>
        <taxon>Paenisporosarcina</taxon>
    </lineage>
</organism>
<dbReference type="NCBIfam" id="TIGR01446">
    <property type="entry name" value="DnaD_dom"/>
    <property type="match status" value="1"/>
</dbReference>
<accession>A0A385YT40</accession>
<gene>
    <name evidence="4" type="ORF">D3873_09125</name>
</gene>
<dbReference type="InterPro" id="IPR053162">
    <property type="entry name" value="DnaD"/>
</dbReference>
<dbReference type="AlphaFoldDB" id="A0A385YT40"/>
<feature type="region of interest" description="Disordered" evidence="2">
    <location>
        <begin position="221"/>
        <end position="271"/>
    </location>
</feature>
<evidence type="ECO:0000313" key="4">
    <source>
        <dbReference type="EMBL" id="AYC30025.1"/>
    </source>
</evidence>
<dbReference type="PANTHER" id="PTHR37293:SF5">
    <property type="entry name" value="DNA REPLICATION PROTEIN"/>
    <property type="match status" value="1"/>
</dbReference>
<dbReference type="EMBL" id="CP032418">
    <property type="protein sequence ID" value="AYC30025.1"/>
    <property type="molecule type" value="Genomic_DNA"/>
</dbReference>
<dbReference type="Pfam" id="PF07261">
    <property type="entry name" value="DnaB_2"/>
    <property type="match status" value="1"/>
</dbReference>
<feature type="compositionally biased region" description="Basic and acidic residues" evidence="2">
    <location>
        <begin position="244"/>
        <end position="253"/>
    </location>
</feature>
<evidence type="ECO:0000256" key="2">
    <source>
        <dbReference type="SAM" id="MobiDB-lite"/>
    </source>
</evidence>
<keyword evidence="5" id="KW-1185">Reference proteome</keyword>
<comment type="similarity">
    <text evidence="1">Belongs to the DnaB/DnaD family.</text>
</comment>
<dbReference type="RefSeq" id="WP_119883746.1">
    <property type="nucleotide sequence ID" value="NZ_CP032418.1"/>
</dbReference>
<protein>
    <submittedName>
        <fullName evidence="4">DnaD domain protein</fullName>
    </submittedName>
</protein>
<name>A0A385YT40_9BACL</name>
<dbReference type="Gene3D" id="1.10.10.630">
    <property type="entry name" value="DnaD domain-like"/>
    <property type="match status" value="1"/>
</dbReference>
<evidence type="ECO:0000256" key="1">
    <source>
        <dbReference type="ARBA" id="ARBA00093462"/>
    </source>
</evidence>
<proteinExistence type="inferred from homology"/>